<gene>
    <name evidence="2" type="ORF">DOTSEDRAFT_57677</name>
</gene>
<dbReference type="OrthoDB" id="10377570at2759"/>
<feature type="compositionally biased region" description="Polar residues" evidence="1">
    <location>
        <begin position="89"/>
        <end position="109"/>
    </location>
</feature>
<dbReference type="AlphaFoldDB" id="M2WHT2"/>
<organism evidence="2 3">
    <name type="scientific">Dothistroma septosporum (strain NZE10 / CBS 128990)</name>
    <name type="common">Red band needle blight fungus</name>
    <name type="synonym">Mycosphaerella pini</name>
    <dbReference type="NCBI Taxonomy" id="675120"/>
    <lineage>
        <taxon>Eukaryota</taxon>
        <taxon>Fungi</taxon>
        <taxon>Dikarya</taxon>
        <taxon>Ascomycota</taxon>
        <taxon>Pezizomycotina</taxon>
        <taxon>Dothideomycetes</taxon>
        <taxon>Dothideomycetidae</taxon>
        <taxon>Mycosphaerellales</taxon>
        <taxon>Mycosphaerellaceae</taxon>
        <taxon>Dothistroma</taxon>
    </lineage>
</organism>
<feature type="region of interest" description="Disordered" evidence="1">
    <location>
        <begin position="1"/>
        <end position="23"/>
    </location>
</feature>
<name>M2WHT2_DOTSN</name>
<dbReference type="HOGENOM" id="CLU_1165788_0_0_1"/>
<evidence type="ECO:0000313" key="2">
    <source>
        <dbReference type="EMBL" id="EME38162.1"/>
    </source>
</evidence>
<dbReference type="EMBL" id="KB446548">
    <property type="protein sequence ID" value="EME38162.1"/>
    <property type="molecule type" value="Genomic_DNA"/>
</dbReference>
<dbReference type="Proteomes" id="UP000016933">
    <property type="component" value="Unassembled WGS sequence"/>
</dbReference>
<evidence type="ECO:0000313" key="3">
    <source>
        <dbReference type="Proteomes" id="UP000016933"/>
    </source>
</evidence>
<accession>M2WHT2</accession>
<dbReference type="OMA" id="YETQALW"/>
<protein>
    <submittedName>
        <fullName evidence="2">Uncharacterized protein</fullName>
    </submittedName>
</protein>
<sequence>MAVKRKMNAHDKSLTSQNEEDLMTERSPFFMSIELKHVKQEEPADQDENIVPTTESSTPLIPREEFRRRVLTPRSPNAGTPKTRLPVKSTPSRANISRNVSQAAESLSRITAPPAGAREDLKSTPTATSAIEMALHIFAAFPLGHELYIGAERTFVKEKVGTMLHTFGNGYETQALWVAARLRERQVSKDHIEAVIERLMEVEAKEMAAWLQTKVKDVLLMQNVCRRIVDAGIEAEAR</sequence>
<keyword evidence="3" id="KW-1185">Reference proteome</keyword>
<reference evidence="2 3" key="2">
    <citation type="journal article" date="2012" name="PLoS Pathog.">
        <title>Diverse lifestyles and strategies of plant pathogenesis encoded in the genomes of eighteen Dothideomycetes fungi.</title>
        <authorList>
            <person name="Ohm R.A."/>
            <person name="Feau N."/>
            <person name="Henrissat B."/>
            <person name="Schoch C.L."/>
            <person name="Horwitz B.A."/>
            <person name="Barry K.W."/>
            <person name="Condon B.J."/>
            <person name="Copeland A.C."/>
            <person name="Dhillon B."/>
            <person name="Glaser F."/>
            <person name="Hesse C.N."/>
            <person name="Kosti I."/>
            <person name="LaButti K."/>
            <person name="Lindquist E.A."/>
            <person name="Lucas S."/>
            <person name="Salamov A.A."/>
            <person name="Bradshaw R.E."/>
            <person name="Ciuffetti L."/>
            <person name="Hamelin R.C."/>
            <person name="Kema G.H.J."/>
            <person name="Lawrence C."/>
            <person name="Scott J.A."/>
            <person name="Spatafora J.W."/>
            <person name="Turgeon B.G."/>
            <person name="de Wit P.J.G.M."/>
            <person name="Zhong S."/>
            <person name="Goodwin S.B."/>
            <person name="Grigoriev I.V."/>
        </authorList>
    </citation>
    <scope>NUCLEOTIDE SEQUENCE [LARGE SCALE GENOMIC DNA]</scope>
    <source>
        <strain evidence="3">NZE10 / CBS 128990</strain>
    </source>
</reference>
<evidence type="ECO:0000256" key="1">
    <source>
        <dbReference type="SAM" id="MobiDB-lite"/>
    </source>
</evidence>
<proteinExistence type="predicted"/>
<reference evidence="3" key="1">
    <citation type="journal article" date="2012" name="PLoS Genet.">
        <title>The genomes of the fungal plant pathogens Cladosporium fulvum and Dothistroma septosporum reveal adaptation to different hosts and lifestyles but also signatures of common ancestry.</title>
        <authorList>
            <person name="de Wit P.J.G.M."/>
            <person name="van der Burgt A."/>
            <person name="Oekmen B."/>
            <person name="Stergiopoulos I."/>
            <person name="Abd-Elsalam K.A."/>
            <person name="Aerts A.L."/>
            <person name="Bahkali A.H."/>
            <person name="Beenen H.G."/>
            <person name="Chettri P."/>
            <person name="Cox M.P."/>
            <person name="Datema E."/>
            <person name="de Vries R.P."/>
            <person name="Dhillon B."/>
            <person name="Ganley A.R."/>
            <person name="Griffiths S.A."/>
            <person name="Guo Y."/>
            <person name="Hamelin R.C."/>
            <person name="Henrissat B."/>
            <person name="Kabir M.S."/>
            <person name="Jashni M.K."/>
            <person name="Kema G."/>
            <person name="Klaubauf S."/>
            <person name="Lapidus A."/>
            <person name="Levasseur A."/>
            <person name="Lindquist E."/>
            <person name="Mehrabi R."/>
            <person name="Ohm R.A."/>
            <person name="Owen T.J."/>
            <person name="Salamov A."/>
            <person name="Schwelm A."/>
            <person name="Schijlen E."/>
            <person name="Sun H."/>
            <person name="van den Burg H.A."/>
            <person name="van Ham R.C.H.J."/>
            <person name="Zhang S."/>
            <person name="Goodwin S.B."/>
            <person name="Grigoriev I.V."/>
            <person name="Collemare J."/>
            <person name="Bradshaw R.E."/>
        </authorList>
    </citation>
    <scope>NUCLEOTIDE SEQUENCE [LARGE SCALE GENOMIC DNA]</scope>
    <source>
        <strain evidence="3">NZE10 / CBS 128990</strain>
    </source>
</reference>
<feature type="region of interest" description="Disordered" evidence="1">
    <location>
        <begin position="40"/>
        <end position="109"/>
    </location>
</feature>